<dbReference type="Gene3D" id="3.90.180.10">
    <property type="entry name" value="Medium-chain alcohol dehydrogenases, catalytic domain"/>
    <property type="match status" value="1"/>
</dbReference>
<accession>A0A923L818</accession>
<evidence type="ECO:0000259" key="1">
    <source>
        <dbReference type="SMART" id="SM00829"/>
    </source>
</evidence>
<dbReference type="AlphaFoldDB" id="A0A923L818"/>
<dbReference type="InterPro" id="IPR011032">
    <property type="entry name" value="GroES-like_sf"/>
</dbReference>
<name>A0A923L818_9BACI</name>
<keyword evidence="3" id="KW-1185">Reference proteome</keyword>
<dbReference type="SUPFAM" id="SSF51735">
    <property type="entry name" value="NAD(P)-binding Rossmann-fold domains"/>
    <property type="match status" value="1"/>
</dbReference>
<dbReference type="InterPro" id="IPR052733">
    <property type="entry name" value="Chloroplast_QOR"/>
</dbReference>
<dbReference type="Proteomes" id="UP000637359">
    <property type="component" value="Unassembled WGS sequence"/>
</dbReference>
<dbReference type="InterPro" id="IPR020843">
    <property type="entry name" value="ER"/>
</dbReference>
<dbReference type="SUPFAM" id="SSF50129">
    <property type="entry name" value="GroES-like"/>
    <property type="match status" value="1"/>
</dbReference>
<evidence type="ECO:0000313" key="2">
    <source>
        <dbReference type="EMBL" id="MBC5638102.1"/>
    </source>
</evidence>
<organism evidence="2 3">
    <name type="scientific">Ornithinibacillus hominis</name>
    <dbReference type="NCBI Taxonomy" id="2763055"/>
    <lineage>
        <taxon>Bacteria</taxon>
        <taxon>Bacillati</taxon>
        <taxon>Bacillota</taxon>
        <taxon>Bacilli</taxon>
        <taxon>Bacillales</taxon>
        <taxon>Bacillaceae</taxon>
        <taxon>Ornithinibacillus</taxon>
    </lineage>
</organism>
<gene>
    <name evidence="2" type="ORF">H8S33_14995</name>
</gene>
<dbReference type="InterPro" id="IPR002364">
    <property type="entry name" value="Quin_OxRdtase/zeta-crystal_CS"/>
</dbReference>
<dbReference type="SMART" id="SM00829">
    <property type="entry name" value="PKS_ER"/>
    <property type="match status" value="1"/>
</dbReference>
<dbReference type="EMBL" id="JACOOL010000012">
    <property type="protein sequence ID" value="MBC5638102.1"/>
    <property type="molecule type" value="Genomic_DNA"/>
</dbReference>
<dbReference type="PANTHER" id="PTHR44013">
    <property type="entry name" value="ZINC-TYPE ALCOHOL DEHYDROGENASE-LIKE PROTEIN C16A3.02C"/>
    <property type="match status" value="1"/>
</dbReference>
<sequence length="323" mass="34840">MKAIITSKYGAPDTLELKEVEKPVPKADEVLVKIHAASVNYGNIVLLRGKPYIARLAFGLRKPKFPIPGGDMAGTIEAIGEKVTEFKIGDEVYGDLSSCGWGTFAEYATAPEKAVAHKPRNLSFQDAAAVPMAATTALQAIRDIGNVTAGQKVLIHGGSGGVGTFAVQIAKALGAEVTTVVSTRNVAIAHALGADHVIDYKKEKLDDKEQLYDLVIGVNGSQRLLTYKQILQSGGRFIHVGGTESQMYQTMLFGPFISMTGNKKIATFLQRPNHGDLIRMKELIEAGQVKPVIDRSFSLQEVPEALMYFEEGHSQGKVVITIC</sequence>
<reference evidence="2" key="1">
    <citation type="submission" date="2020-08" db="EMBL/GenBank/DDBJ databases">
        <title>Genome public.</title>
        <authorList>
            <person name="Liu C."/>
            <person name="Sun Q."/>
        </authorList>
    </citation>
    <scope>NUCLEOTIDE SEQUENCE</scope>
    <source>
        <strain evidence="2">BX22</strain>
    </source>
</reference>
<dbReference type="InterPro" id="IPR013154">
    <property type="entry name" value="ADH-like_N"/>
</dbReference>
<dbReference type="Pfam" id="PF13602">
    <property type="entry name" value="ADH_zinc_N_2"/>
    <property type="match status" value="1"/>
</dbReference>
<dbReference type="Pfam" id="PF08240">
    <property type="entry name" value="ADH_N"/>
    <property type="match status" value="1"/>
</dbReference>
<dbReference type="GO" id="GO:0016491">
    <property type="term" value="F:oxidoreductase activity"/>
    <property type="evidence" value="ECO:0007669"/>
    <property type="project" value="InterPro"/>
</dbReference>
<comment type="caution">
    <text evidence="2">The sequence shown here is derived from an EMBL/GenBank/DDBJ whole genome shotgun (WGS) entry which is preliminary data.</text>
</comment>
<protein>
    <submittedName>
        <fullName evidence="2">NAD(P)-dependent alcohol dehydrogenase</fullName>
    </submittedName>
</protein>
<dbReference type="GO" id="GO:0008270">
    <property type="term" value="F:zinc ion binding"/>
    <property type="evidence" value="ECO:0007669"/>
    <property type="project" value="InterPro"/>
</dbReference>
<dbReference type="CDD" id="cd08267">
    <property type="entry name" value="MDR1"/>
    <property type="match status" value="1"/>
</dbReference>
<evidence type="ECO:0000313" key="3">
    <source>
        <dbReference type="Proteomes" id="UP000637359"/>
    </source>
</evidence>
<dbReference type="PROSITE" id="PS01162">
    <property type="entry name" value="QOR_ZETA_CRYSTAL"/>
    <property type="match status" value="1"/>
</dbReference>
<dbReference type="PANTHER" id="PTHR44013:SF1">
    <property type="entry name" value="ZINC-TYPE ALCOHOL DEHYDROGENASE-LIKE PROTEIN C16A3.02C"/>
    <property type="match status" value="1"/>
</dbReference>
<dbReference type="RefSeq" id="WP_186870806.1">
    <property type="nucleotide sequence ID" value="NZ_JACOOL010000012.1"/>
</dbReference>
<feature type="domain" description="Enoyl reductase (ER)" evidence="1">
    <location>
        <begin position="10"/>
        <end position="320"/>
    </location>
</feature>
<proteinExistence type="predicted"/>
<dbReference type="InterPro" id="IPR036291">
    <property type="entry name" value="NAD(P)-bd_dom_sf"/>
</dbReference>
<dbReference type="Gene3D" id="3.40.50.720">
    <property type="entry name" value="NAD(P)-binding Rossmann-like Domain"/>
    <property type="match status" value="1"/>
</dbReference>